<evidence type="ECO:0000256" key="1">
    <source>
        <dbReference type="ARBA" id="ARBA00022729"/>
    </source>
</evidence>
<feature type="chain" id="PRO_5046677566" evidence="2">
    <location>
        <begin position="25"/>
        <end position="628"/>
    </location>
</feature>
<dbReference type="EMBL" id="JADIKI010000021">
    <property type="protein sequence ID" value="MFK2853765.1"/>
    <property type="molecule type" value="Genomic_DNA"/>
</dbReference>
<dbReference type="InterPro" id="IPR011330">
    <property type="entry name" value="Glyco_hydro/deAcase_b/a-brl"/>
</dbReference>
<keyword evidence="1 2" id="KW-0732">Signal</keyword>
<dbReference type="Pfam" id="PF14883">
    <property type="entry name" value="GHL13"/>
    <property type="match status" value="2"/>
</dbReference>
<evidence type="ECO:0000313" key="5">
    <source>
        <dbReference type="Proteomes" id="UP001620409"/>
    </source>
</evidence>
<dbReference type="Proteomes" id="UP001620409">
    <property type="component" value="Unassembled WGS sequence"/>
</dbReference>
<dbReference type="InterPro" id="IPR032772">
    <property type="entry name" value="PGA_deacetylase_PgaB_C"/>
</dbReference>
<dbReference type="Gene3D" id="3.20.20.80">
    <property type="entry name" value="Glycosidases"/>
    <property type="match status" value="1"/>
</dbReference>
<organism evidence="4 5">
    <name type="scientific">Dyella humi</name>
    <dbReference type="NCBI Taxonomy" id="1770547"/>
    <lineage>
        <taxon>Bacteria</taxon>
        <taxon>Pseudomonadati</taxon>
        <taxon>Pseudomonadota</taxon>
        <taxon>Gammaproteobacteria</taxon>
        <taxon>Lysobacterales</taxon>
        <taxon>Rhodanobacteraceae</taxon>
        <taxon>Dyella</taxon>
    </lineage>
</organism>
<dbReference type="NCBIfam" id="TIGR03938">
    <property type="entry name" value="deacetyl_PgaB"/>
    <property type="match status" value="1"/>
</dbReference>
<feature type="domain" description="NodB homology" evidence="3">
    <location>
        <begin position="95"/>
        <end position="335"/>
    </location>
</feature>
<sequence length="628" mass="71046">MGRVAMRLVLLALLLLVMAQLACANEFVSERSGVIVLAYHDVRDDVGLQGDRDPDATSTDHLIAHFDWLKANGYHVVSLDQVIKAQQGGAPLPPHAVLLTFDDGLESFYTRVYPLLRAYGYPALAALEGSWIDMASNRKMPYGGGTCMRECFLTWDQVREMQGSGLVEFASHTWDLHEGISANPQGNQLPAVVTLWYDPRTASYESETAYAARLRNDLRESADEIQRATGHRPRAIVWPYGAYNQIALQAATSEGMSISFSLDDAIPVSPDDHTLPRLLVSGNISANRLGWLIRHHSRIDPIRAVQVDLDYVYDPDPAQQERNLSHLLDRIRRMHPSQVWLQAYADPKGDGVAEAVYFPNRHLPMRADLFSRVAWQLRTRAQVRVYAWMPVLAFHFPDAPNLPSLGGEPKPGGDHYRLAPWDPRVRQWIGDVYEDLAMHADEAGLLFSDDAYIRDTDQLGPWSNKTPAQRTTALIDFTNELTARVRRWRPQVKTVRNIYTRPIMDPKSEAWFAQSLPAFLASYDVTAVMAMPQLDKQADNDSWYRTLVARVAAADPHALDHTLFELATRDWRTGQAISDEDVDARFRLLQIEGVRHLGYYPDDFIRNQPQLEAIRPAISIADYPYPER</sequence>
<evidence type="ECO:0000259" key="3">
    <source>
        <dbReference type="PROSITE" id="PS51677"/>
    </source>
</evidence>
<evidence type="ECO:0000313" key="4">
    <source>
        <dbReference type="EMBL" id="MFK2853765.1"/>
    </source>
</evidence>
<accession>A0ABW8IG20</accession>
<reference evidence="4 5" key="1">
    <citation type="submission" date="2020-10" db="EMBL/GenBank/DDBJ databases">
        <title>Phylogeny of dyella-like bacteria.</title>
        <authorList>
            <person name="Fu J."/>
        </authorList>
    </citation>
    <scope>NUCLEOTIDE SEQUENCE [LARGE SCALE GENOMIC DNA]</scope>
    <source>
        <strain evidence="4 5">DHG40</strain>
    </source>
</reference>
<dbReference type="PANTHER" id="PTHR34216:SF7">
    <property type="entry name" value="POLY-BETA-1,6-N-ACETYL-D-GLUCOSAMINE N-DEACETYLASE"/>
    <property type="match status" value="1"/>
</dbReference>
<name>A0ABW8IG20_9GAMM</name>
<dbReference type="PANTHER" id="PTHR34216">
    <property type="match status" value="1"/>
</dbReference>
<keyword evidence="5" id="KW-1185">Reference proteome</keyword>
<dbReference type="Gene3D" id="3.20.20.370">
    <property type="entry name" value="Glycoside hydrolase/deacetylase"/>
    <property type="match status" value="1"/>
</dbReference>
<dbReference type="InterPro" id="IPR051398">
    <property type="entry name" value="Polysacch_Deacetylase"/>
</dbReference>
<comment type="caution">
    <text evidence="4">The sequence shown here is derived from an EMBL/GenBank/DDBJ whole genome shotgun (WGS) entry which is preliminary data.</text>
</comment>
<feature type="signal peptide" evidence="2">
    <location>
        <begin position="1"/>
        <end position="24"/>
    </location>
</feature>
<protein>
    <submittedName>
        <fullName evidence="4">Poly-beta-1,6-N-acetyl-D-glucosamine N-deacetylase PgaB</fullName>
    </submittedName>
</protein>
<dbReference type="SUPFAM" id="SSF88713">
    <property type="entry name" value="Glycoside hydrolase/deacetylase"/>
    <property type="match status" value="1"/>
</dbReference>
<proteinExistence type="predicted"/>
<dbReference type="InterPro" id="IPR023854">
    <property type="entry name" value="PGA_deacetylase_PgaB"/>
</dbReference>
<evidence type="ECO:0000256" key="2">
    <source>
        <dbReference type="SAM" id="SignalP"/>
    </source>
</evidence>
<dbReference type="InterPro" id="IPR002509">
    <property type="entry name" value="NODB_dom"/>
</dbReference>
<dbReference type="PROSITE" id="PS51677">
    <property type="entry name" value="NODB"/>
    <property type="match status" value="1"/>
</dbReference>
<gene>
    <name evidence="4" type="primary">pgaB</name>
    <name evidence="4" type="ORF">ISP18_04100</name>
</gene>
<dbReference type="Pfam" id="PF01522">
    <property type="entry name" value="Polysacc_deac_1"/>
    <property type="match status" value="1"/>
</dbReference>